<feature type="transmembrane region" description="Helical" evidence="13">
    <location>
        <begin position="45"/>
        <end position="64"/>
    </location>
</feature>
<proteinExistence type="inferred from homology"/>
<evidence type="ECO:0000256" key="5">
    <source>
        <dbReference type="ARBA" id="ARBA00022507"/>
    </source>
</evidence>
<reference evidence="14" key="2">
    <citation type="submission" date="2025-09" db="UniProtKB">
        <authorList>
            <consortium name="Ensembl"/>
        </authorList>
    </citation>
    <scope>IDENTIFICATION</scope>
</reference>
<keyword evidence="12 13" id="KW-0807">Transducer</keyword>
<comment type="subcellular location">
    <subcellularLocation>
        <location evidence="2 13">Cell membrane</location>
        <topology evidence="2 13">Multi-pass membrane protein</topology>
    </subcellularLocation>
</comment>
<evidence type="ECO:0000256" key="9">
    <source>
        <dbReference type="ARBA" id="ARBA00023136"/>
    </source>
</evidence>
<evidence type="ECO:0000256" key="1">
    <source>
        <dbReference type="ARBA" id="ARBA00003878"/>
    </source>
</evidence>
<keyword evidence="4 13" id="KW-1003">Cell membrane</keyword>
<keyword evidence="9 13" id="KW-0472">Membrane</keyword>
<comment type="similarity">
    <text evidence="3 13">Belongs to the G-protein coupled receptor 1 family.</text>
</comment>
<keyword evidence="5 13" id="KW-0589">Pheromone response</keyword>
<dbReference type="FunFam" id="1.20.1070.10:FF:000033">
    <property type="entry name" value="Vomeronasal type-1 receptor"/>
    <property type="match status" value="1"/>
</dbReference>
<evidence type="ECO:0000256" key="10">
    <source>
        <dbReference type="ARBA" id="ARBA00023170"/>
    </source>
</evidence>
<dbReference type="GO" id="GO:0016503">
    <property type="term" value="F:pheromone receptor activity"/>
    <property type="evidence" value="ECO:0007669"/>
    <property type="project" value="InterPro"/>
</dbReference>
<name>A0A667I9S2_LYNCA</name>
<comment type="function">
    <text evidence="1">Putative pheromone receptor.</text>
</comment>
<dbReference type="PRINTS" id="PR01534">
    <property type="entry name" value="VOMERONASL1R"/>
</dbReference>
<keyword evidence="6 13" id="KW-0812">Transmembrane</keyword>
<dbReference type="Proteomes" id="UP000472241">
    <property type="component" value="Unplaced"/>
</dbReference>
<keyword evidence="7 13" id="KW-1133">Transmembrane helix</keyword>
<feature type="transmembrane region" description="Helical" evidence="13">
    <location>
        <begin position="128"/>
        <end position="151"/>
    </location>
</feature>
<evidence type="ECO:0000256" key="6">
    <source>
        <dbReference type="ARBA" id="ARBA00022692"/>
    </source>
</evidence>
<feature type="transmembrane region" description="Helical" evidence="13">
    <location>
        <begin position="12"/>
        <end position="33"/>
    </location>
</feature>
<evidence type="ECO:0000256" key="4">
    <source>
        <dbReference type="ARBA" id="ARBA00022475"/>
    </source>
</evidence>
<evidence type="ECO:0000256" key="2">
    <source>
        <dbReference type="ARBA" id="ARBA00004651"/>
    </source>
</evidence>
<dbReference type="Ensembl" id="ENSLCNT00005033457.1">
    <property type="protein sequence ID" value="ENSLCNP00005029980.1"/>
    <property type="gene ID" value="ENSLCNG00005019518.1"/>
</dbReference>
<evidence type="ECO:0000256" key="7">
    <source>
        <dbReference type="ARBA" id="ARBA00022989"/>
    </source>
</evidence>
<dbReference type="GO" id="GO:0019236">
    <property type="term" value="P:response to pheromone"/>
    <property type="evidence" value="ECO:0007669"/>
    <property type="project" value="UniProtKB-KW"/>
</dbReference>
<dbReference type="InterPro" id="IPR004072">
    <property type="entry name" value="Vmron_rcpt_1"/>
</dbReference>
<evidence type="ECO:0000256" key="13">
    <source>
        <dbReference type="RuleBase" id="RU364061"/>
    </source>
</evidence>
<protein>
    <recommendedName>
        <fullName evidence="13">Vomeronasal type-1 receptor</fullName>
    </recommendedName>
</protein>
<keyword evidence="10 13" id="KW-0675">Receptor</keyword>
<evidence type="ECO:0000256" key="11">
    <source>
        <dbReference type="ARBA" id="ARBA00023180"/>
    </source>
</evidence>
<dbReference type="GO" id="GO:0005886">
    <property type="term" value="C:plasma membrane"/>
    <property type="evidence" value="ECO:0007669"/>
    <property type="project" value="UniProtKB-SubCell"/>
</dbReference>
<dbReference type="Pfam" id="PF03402">
    <property type="entry name" value="V1R"/>
    <property type="match status" value="1"/>
</dbReference>
<keyword evidence="15" id="KW-1185">Reference proteome</keyword>
<dbReference type="SUPFAM" id="SSF81321">
    <property type="entry name" value="Family A G protein-coupled receptor-like"/>
    <property type="match status" value="1"/>
</dbReference>
<accession>A0A667I9S2</accession>
<dbReference type="Gene3D" id="1.20.1070.10">
    <property type="entry name" value="Rhodopsin 7-helix transmembrane proteins"/>
    <property type="match status" value="1"/>
</dbReference>
<dbReference type="PANTHER" id="PTHR24062">
    <property type="entry name" value="VOMERONASAL TYPE-1 RECEPTOR"/>
    <property type="match status" value="1"/>
</dbReference>
<reference evidence="14" key="1">
    <citation type="submission" date="2025-08" db="UniProtKB">
        <authorList>
            <consortium name="Ensembl"/>
        </authorList>
    </citation>
    <scope>IDENTIFICATION</scope>
</reference>
<evidence type="ECO:0000256" key="3">
    <source>
        <dbReference type="ARBA" id="ARBA00010663"/>
    </source>
</evidence>
<dbReference type="AlphaFoldDB" id="A0A667I9S2"/>
<gene>
    <name evidence="14" type="primary">LOC115502312</name>
</gene>
<organism evidence="14 15">
    <name type="scientific">Lynx canadensis</name>
    <name type="common">Canada lynx</name>
    <name type="synonym">Felis canadensis</name>
    <dbReference type="NCBI Taxonomy" id="61383"/>
    <lineage>
        <taxon>Eukaryota</taxon>
        <taxon>Metazoa</taxon>
        <taxon>Chordata</taxon>
        <taxon>Craniata</taxon>
        <taxon>Vertebrata</taxon>
        <taxon>Euteleostomi</taxon>
        <taxon>Mammalia</taxon>
        <taxon>Eutheria</taxon>
        <taxon>Laurasiatheria</taxon>
        <taxon>Carnivora</taxon>
        <taxon>Feliformia</taxon>
        <taxon>Felidae</taxon>
        <taxon>Felinae</taxon>
        <taxon>Lynx</taxon>
    </lineage>
</organism>
<sequence>MAATKWEIGILFLTQLGVGILANTSLLCLYNFTLLTGHKVRPTDLILNQLLVLANNLVLFHTGVPRTMAAFGLKSFLNDAGCKLVFYFHRVARGVSLSTTCLLSGFQAIKLHTNTSKWLELKVTFPKCFGFCCFLCWILHLLSNIFITLHVTGPRKNKNMSVGKIYEYRNSPIPNKFVVLLHAVMFSFIGVTCLGLMAWSSGSMVSVLLRHKQQVQHIHSNRLPPKPSHEAGATHTILALVSICISFCFVSFILSLWVTLIVNPSHWLMNISALASSGFPTFSPFVLLGSDTVPLTFDSCFRLRS</sequence>
<keyword evidence="11" id="KW-0325">Glycoprotein</keyword>
<keyword evidence="8 13" id="KW-0297">G-protein coupled receptor</keyword>
<evidence type="ECO:0000256" key="8">
    <source>
        <dbReference type="ARBA" id="ARBA00023040"/>
    </source>
</evidence>
<feature type="transmembrane region" description="Helical" evidence="13">
    <location>
        <begin position="237"/>
        <end position="262"/>
    </location>
</feature>
<evidence type="ECO:0000313" key="14">
    <source>
        <dbReference type="Ensembl" id="ENSLCNP00005029980.1"/>
    </source>
</evidence>
<feature type="transmembrane region" description="Helical" evidence="13">
    <location>
        <begin position="177"/>
        <end position="199"/>
    </location>
</feature>
<evidence type="ECO:0000256" key="12">
    <source>
        <dbReference type="ARBA" id="ARBA00023224"/>
    </source>
</evidence>
<evidence type="ECO:0000313" key="15">
    <source>
        <dbReference type="Proteomes" id="UP000472241"/>
    </source>
</evidence>